<dbReference type="EMBL" id="JAMQBK010000032">
    <property type="protein sequence ID" value="MCM2371584.1"/>
    <property type="molecule type" value="Genomic_DNA"/>
</dbReference>
<evidence type="ECO:0000256" key="1">
    <source>
        <dbReference type="ARBA" id="ARBA00006865"/>
    </source>
</evidence>
<name>A0ABT0U3U5_9BACT</name>
<comment type="similarity">
    <text evidence="1">Belongs to the glycosyl hydrolase 16 family.</text>
</comment>
<accession>A0ABT0U3U5</accession>
<dbReference type="PANTHER" id="PTHR10963">
    <property type="entry name" value="GLYCOSYL HYDROLASE-RELATED"/>
    <property type="match status" value="1"/>
</dbReference>
<comment type="caution">
    <text evidence="4">The sequence shown here is derived from an EMBL/GenBank/DDBJ whole genome shotgun (WGS) entry which is preliminary data.</text>
</comment>
<evidence type="ECO:0000256" key="2">
    <source>
        <dbReference type="SAM" id="SignalP"/>
    </source>
</evidence>
<dbReference type="InterPro" id="IPR000757">
    <property type="entry name" value="Beta-glucanase-like"/>
</dbReference>
<evidence type="ECO:0000313" key="4">
    <source>
        <dbReference type="EMBL" id="MCM2371584.1"/>
    </source>
</evidence>
<feature type="chain" id="PRO_5047096583" evidence="2">
    <location>
        <begin position="27"/>
        <end position="293"/>
    </location>
</feature>
<feature type="domain" description="GH16" evidence="3">
    <location>
        <begin position="50"/>
        <end position="293"/>
    </location>
</feature>
<dbReference type="CDD" id="cd08023">
    <property type="entry name" value="GH16_laminarinase_like"/>
    <property type="match status" value="1"/>
</dbReference>
<dbReference type="Pfam" id="PF00722">
    <property type="entry name" value="Glyco_hydro_16"/>
    <property type="match status" value="1"/>
</dbReference>
<dbReference type="PROSITE" id="PS51762">
    <property type="entry name" value="GH16_2"/>
    <property type="match status" value="1"/>
</dbReference>
<gene>
    <name evidence="4" type="ORF">NB063_13315</name>
</gene>
<evidence type="ECO:0000313" key="5">
    <source>
        <dbReference type="Proteomes" id="UP001202961"/>
    </source>
</evidence>
<keyword evidence="5" id="KW-1185">Reference proteome</keyword>
<reference evidence="4 5" key="1">
    <citation type="journal article" date="2022" name="Syst. Appl. Microbiol.">
        <title>Rhodopirellula aestuarii sp. nov., a novel member of the genus Rhodopirellula isolated from brackish sediments collected in the Tagus River estuary, Portugal.</title>
        <authorList>
            <person name="Vitorino I.R."/>
            <person name="Klimek D."/>
            <person name="Calusinska M."/>
            <person name="Lobo-da-Cunha A."/>
            <person name="Vasconcelos V."/>
            <person name="Lage O.M."/>
        </authorList>
    </citation>
    <scope>NUCLEOTIDE SEQUENCE [LARGE SCALE GENOMIC DNA]</scope>
    <source>
        <strain evidence="4 5">ICT_H3.1</strain>
    </source>
</reference>
<keyword evidence="4" id="KW-0378">Hydrolase</keyword>
<dbReference type="Proteomes" id="UP001202961">
    <property type="component" value="Unassembled WGS sequence"/>
</dbReference>
<dbReference type="InterPro" id="IPR013320">
    <property type="entry name" value="ConA-like_dom_sf"/>
</dbReference>
<keyword evidence="2" id="KW-0732">Signal</keyword>
<evidence type="ECO:0000259" key="3">
    <source>
        <dbReference type="PROSITE" id="PS51762"/>
    </source>
</evidence>
<dbReference type="RefSeq" id="WP_250929218.1">
    <property type="nucleotide sequence ID" value="NZ_JAMQBK010000032.1"/>
</dbReference>
<dbReference type="InterPro" id="IPR050546">
    <property type="entry name" value="Glycosyl_Hydrlase_16"/>
</dbReference>
<dbReference type="SUPFAM" id="SSF49899">
    <property type="entry name" value="Concanavalin A-like lectins/glucanases"/>
    <property type="match status" value="1"/>
</dbReference>
<protein>
    <submittedName>
        <fullName evidence="4">Glycoside hydrolase family 16 protein</fullName>
    </submittedName>
</protein>
<dbReference type="GO" id="GO:0016787">
    <property type="term" value="F:hydrolase activity"/>
    <property type="evidence" value="ECO:0007669"/>
    <property type="project" value="UniProtKB-KW"/>
</dbReference>
<sequence length="293" mass="32611">MKILFPTLVIASLAAMSNISSSQLYSQETVVAPAGAAASTDSQATPGRTSPFTQLVWQDEFDGEMLDYSKWGVEVNAFGGGNSELQIYTDRSENVRVEDGCLVLEARKDNAAVSGTAREYSSGRVRTKNRGDWKYGRIEIRAQLPSGAGLWPAIWMLPTEDRYGGWAASGEIDIMEMRGQEPNIVLGTLHYGATWPNNKFSGDQFTLPEGSFADDFHVFTVDWREGEIQWLIDGQHYQTQTEWTTEGHEFPAPFDQKFHLLINLAVGGHFLGPPNDSTPFPAKMLVDYVRVYQ</sequence>
<organism evidence="4 5">
    <name type="scientific">Aporhodopirellula aestuarii</name>
    <dbReference type="NCBI Taxonomy" id="2950107"/>
    <lineage>
        <taxon>Bacteria</taxon>
        <taxon>Pseudomonadati</taxon>
        <taxon>Planctomycetota</taxon>
        <taxon>Planctomycetia</taxon>
        <taxon>Pirellulales</taxon>
        <taxon>Pirellulaceae</taxon>
        <taxon>Aporhodopirellula</taxon>
    </lineage>
</organism>
<dbReference type="PANTHER" id="PTHR10963:SF55">
    <property type="entry name" value="GLYCOSIDE HYDROLASE FAMILY 16 PROTEIN"/>
    <property type="match status" value="1"/>
</dbReference>
<proteinExistence type="inferred from homology"/>
<feature type="signal peptide" evidence="2">
    <location>
        <begin position="1"/>
        <end position="26"/>
    </location>
</feature>
<dbReference type="Gene3D" id="2.60.120.200">
    <property type="match status" value="1"/>
</dbReference>